<dbReference type="AlphaFoldDB" id="A0AAV9JR58"/>
<feature type="transmembrane region" description="Helical" evidence="7">
    <location>
        <begin position="285"/>
        <end position="308"/>
    </location>
</feature>
<sequence>MTGMFSKASGAFSGAFSHEEKVKQGDEEGDSLTTILPTAEDRSALTILIADCTEVMRRGIVDIFDAKQTGKPADMVTDLTGDQALLNTDVDPGTVDVAAQDKLKKELAQREKELSGPKMQELKTAALKYFDEWRESVIQRVGEIVNSKETAHEQKEHAEPRPSSPERVASPVRYPSPPKFDVGVGEIMKRLYPAINNSLSKLPEEKRALILHSVLLLLLSLEHYQAYSRTLMLYLTTSLDLSISFLAQDEGKVARGLLGAVENMKADEETKKKAEENQDSRKWKVGLATVAGAALIGVTGGLAAPLVAAGVGSVMGGLGLGATAAAGYLGTVAGSTVIVGGLFGAYGGKMTGKMMDQYAREVEDFAFVPVRTQHKPRKIEKEYRRLRVAIGISGWLTDTKDVVEPWKVVGTGMESFALRWELEALMNLGNSMGTMVKSAAWGYAKSEIIKHTVFAALTAGLWPLGLLKVSRIIDNPWSVANYRAALCGEVLADALINKAQGERPVTLIGYSLGAKVIYTCLQRLAERKAFGLVENAVLVGAPTPSTAADWRMLRTVVSGRVVNVFSANDYILAFLYRSSSIQYGVAGLQAVQNVKGVENVDVSDMVTGHLAYRLLTGTILRKIGFEDVDEVEFEKEEKQLKAEEAKEKKEEEASENKKDASAPPTSQLANTKLDEAPAAVKDALPAADAKAPEVTDQQVKELEKEIEQKNQQSYVGWTQEKLMGAGASAGVAYENAKTQWNLRSAGGSADAATKEVGKPTGAAGQDTSYESMKARSDARKAVEAPGAAEVPKGP</sequence>
<comment type="similarity">
    <text evidence="2">Belongs to the TMCO4 family.</text>
</comment>
<feature type="region of interest" description="Disordered" evidence="6">
    <location>
        <begin position="641"/>
        <end position="667"/>
    </location>
</feature>
<evidence type="ECO:0000256" key="7">
    <source>
        <dbReference type="SAM" id="Phobius"/>
    </source>
</evidence>
<evidence type="ECO:0000313" key="9">
    <source>
        <dbReference type="Proteomes" id="UP001324427"/>
    </source>
</evidence>
<feature type="compositionally biased region" description="Basic and acidic residues" evidence="6">
    <location>
        <begin position="690"/>
        <end position="708"/>
    </location>
</feature>
<evidence type="ECO:0008006" key="10">
    <source>
        <dbReference type="Google" id="ProtNLM"/>
    </source>
</evidence>
<feature type="transmembrane region" description="Helical" evidence="7">
    <location>
        <begin position="320"/>
        <end position="346"/>
    </location>
</feature>
<evidence type="ECO:0000256" key="3">
    <source>
        <dbReference type="ARBA" id="ARBA00022692"/>
    </source>
</evidence>
<evidence type="ECO:0000256" key="1">
    <source>
        <dbReference type="ARBA" id="ARBA00004141"/>
    </source>
</evidence>
<dbReference type="Proteomes" id="UP001324427">
    <property type="component" value="Unassembled WGS sequence"/>
</dbReference>
<proteinExistence type="inferred from homology"/>
<gene>
    <name evidence="8" type="ORF">LTR36_010644</name>
</gene>
<accession>A0AAV9JR58</accession>
<keyword evidence="9" id="KW-1185">Reference proteome</keyword>
<evidence type="ECO:0000256" key="4">
    <source>
        <dbReference type="ARBA" id="ARBA00022989"/>
    </source>
</evidence>
<keyword evidence="4 7" id="KW-1133">Transmembrane helix</keyword>
<evidence type="ECO:0000313" key="8">
    <source>
        <dbReference type="EMBL" id="KAK4547925.1"/>
    </source>
</evidence>
<name>A0AAV9JR58_9PEZI</name>
<evidence type="ECO:0000256" key="2">
    <source>
        <dbReference type="ARBA" id="ARBA00009824"/>
    </source>
</evidence>
<dbReference type="Pfam" id="PF05277">
    <property type="entry name" value="DUF726"/>
    <property type="match status" value="1"/>
</dbReference>
<feature type="compositionally biased region" description="Basic and acidic residues" evidence="6">
    <location>
        <begin position="772"/>
        <end position="782"/>
    </location>
</feature>
<evidence type="ECO:0000256" key="6">
    <source>
        <dbReference type="SAM" id="MobiDB-lite"/>
    </source>
</evidence>
<feature type="compositionally biased region" description="Basic and acidic residues" evidence="6">
    <location>
        <begin position="149"/>
        <end position="160"/>
    </location>
</feature>
<keyword evidence="3 7" id="KW-0812">Transmembrane</keyword>
<comment type="caution">
    <text evidence="8">The sequence shown here is derived from an EMBL/GenBank/DDBJ whole genome shotgun (WGS) entry which is preliminary data.</text>
</comment>
<dbReference type="SUPFAM" id="SSF53474">
    <property type="entry name" value="alpha/beta-Hydrolases"/>
    <property type="match status" value="1"/>
</dbReference>
<feature type="region of interest" description="Disordered" evidence="6">
    <location>
        <begin position="744"/>
        <end position="794"/>
    </location>
</feature>
<feature type="region of interest" description="Disordered" evidence="6">
    <location>
        <begin position="686"/>
        <end position="709"/>
    </location>
</feature>
<comment type="subcellular location">
    <subcellularLocation>
        <location evidence="1">Membrane</location>
        <topology evidence="1">Multi-pass membrane protein</topology>
    </subcellularLocation>
</comment>
<dbReference type="EMBL" id="JAVFHQ010000009">
    <property type="protein sequence ID" value="KAK4547925.1"/>
    <property type="molecule type" value="Genomic_DNA"/>
</dbReference>
<feature type="region of interest" description="Disordered" evidence="6">
    <location>
        <begin position="146"/>
        <end position="175"/>
    </location>
</feature>
<dbReference type="PANTHER" id="PTHR17920">
    <property type="entry name" value="TRANSMEMBRANE AND COILED-COIL DOMAIN-CONTAINING PROTEIN 4 TMCO4"/>
    <property type="match status" value="1"/>
</dbReference>
<keyword evidence="5 7" id="KW-0472">Membrane</keyword>
<reference evidence="8 9" key="1">
    <citation type="submission" date="2021-11" db="EMBL/GenBank/DDBJ databases">
        <title>Black yeast isolated from Biological Soil Crust.</title>
        <authorList>
            <person name="Kurbessoian T."/>
        </authorList>
    </citation>
    <scope>NUCLEOTIDE SEQUENCE [LARGE SCALE GENOMIC DNA]</scope>
    <source>
        <strain evidence="8 9">CCFEE 5522</strain>
    </source>
</reference>
<dbReference type="InterPro" id="IPR007941">
    <property type="entry name" value="DUF726"/>
</dbReference>
<dbReference type="PANTHER" id="PTHR17920:SF22">
    <property type="entry name" value="DUF726 DOMAIN PROTEIN (AFU_ORTHOLOGUE AFUA_2G12860)"/>
    <property type="match status" value="1"/>
</dbReference>
<organism evidence="8 9">
    <name type="scientific">Oleoguttula mirabilis</name>
    <dbReference type="NCBI Taxonomy" id="1507867"/>
    <lineage>
        <taxon>Eukaryota</taxon>
        <taxon>Fungi</taxon>
        <taxon>Dikarya</taxon>
        <taxon>Ascomycota</taxon>
        <taxon>Pezizomycotina</taxon>
        <taxon>Dothideomycetes</taxon>
        <taxon>Dothideomycetidae</taxon>
        <taxon>Mycosphaerellales</taxon>
        <taxon>Teratosphaeriaceae</taxon>
        <taxon>Oleoguttula</taxon>
    </lineage>
</organism>
<feature type="compositionally biased region" description="Basic and acidic residues" evidence="6">
    <location>
        <begin position="641"/>
        <end position="660"/>
    </location>
</feature>
<evidence type="ECO:0000256" key="5">
    <source>
        <dbReference type="ARBA" id="ARBA00023136"/>
    </source>
</evidence>
<dbReference type="InterPro" id="IPR029058">
    <property type="entry name" value="AB_hydrolase_fold"/>
</dbReference>
<dbReference type="Gene3D" id="3.40.50.1820">
    <property type="entry name" value="alpha/beta hydrolase"/>
    <property type="match status" value="1"/>
</dbReference>
<protein>
    <recommendedName>
        <fullName evidence="10">DUF726-domain-containing protein</fullName>
    </recommendedName>
</protein>
<dbReference type="GO" id="GO:0016020">
    <property type="term" value="C:membrane"/>
    <property type="evidence" value="ECO:0007669"/>
    <property type="project" value="UniProtKB-SubCell"/>
</dbReference>